<organism evidence="2 3">
    <name type="scientific">Sphaeroforma arctica JP610</name>
    <dbReference type="NCBI Taxonomy" id="667725"/>
    <lineage>
        <taxon>Eukaryota</taxon>
        <taxon>Ichthyosporea</taxon>
        <taxon>Ichthyophonida</taxon>
        <taxon>Sphaeroforma</taxon>
    </lineage>
</organism>
<dbReference type="PANTHER" id="PTHR12472">
    <property type="entry name" value="RAB3-GAP REGULATORY DOMAIN"/>
    <property type="match status" value="1"/>
</dbReference>
<dbReference type="Pfam" id="PF14655">
    <property type="entry name" value="RAB3GAP2_N"/>
    <property type="match status" value="1"/>
</dbReference>
<dbReference type="InterPro" id="IPR032839">
    <property type="entry name" value="RAB3GAP_N"/>
</dbReference>
<dbReference type="InterPro" id="IPR026059">
    <property type="entry name" value="Rab3GAP2"/>
</dbReference>
<keyword evidence="3" id="KW-1185">Reference proteome</keyword>
<dbReference type="GeneID" id="25912820"/>
<sequence length="140" mass="15845">MTRLVYLRVWKGYREAQCGWIEVKEEPQQDTTHPLRSITLLVMLAPRRKLMEVWRVLPTCVRLRAVDVGPYARLVTSVHTTLNTQGKAFVMSDNPFIGSKGTDGKGRTSKVDRRQSYCYVLRGTGVLETVTLSYAEAVAV</sequence>
<gene>
    <name evidence="2" type="ORF">SARC_12316</name>
</gene>
<reference evidence="2 3" key="1">
    <citation type="submission" date="2011-02" db="EMBL/GenBank/DDBJ databases">
        <title>The Genome Sequence of Sphaeroforma arctica JP610.</title>
        <authorList>
            <consortium name="The Broad Institute Genome Sequencing Platform"/>
            <person name="Russ C."/>
            <person name="Cuomo C."/>
            <person name="Young S.K."/>
            <person name="Zeng Q."/>
            <person name="Gargeya S."/>
            <person name="Alvarado L."/>
            <person name="Berlin A."/>
            <person name="Chapman S.B."/>
            <person name="Chen Z."/>
            <person name="Freedman E."/>
            <person name="Gellesch M."/>
            <person name="Goldberg J."/>
            <person name="Griggs A."/>
            <person name="Gujja S."/>
            <person name="Heilman E."/>
            <person name="Heiman D."/>
            <person name="Howarth C."/>
            <person name="Mehta T."/>
            <person name="Neiman D."/>
            <person name="Pearson M."/>
            <person name="Roberts A."/>
            <person name="Saif S."/>
            <person name="Shea T."/>
            <person name="Shenoy N."/>
            <person name="Sisk P."/>
            <person name="Stolte C."/>
            <person name="Sykes S."/>
            <person name="White J."/>
            <person name="Yandava C."/>
            <person name="Burger G."/>
            <person name="Gray M.W."/>
            <person name="Holland P.W.H."/>
            <person name="King N."/>
            <person name="Lang F.B.F."/>
            <person name="Roger A.J."/>
            <person name="Ruiz-Trillo I."/>
            <person name="Haas B."/>
            <person name="Nusbaum C."/>
            <person name="Birren B."/>
        </authorList>
    </citation>
    <scope>NUCLEOTIDE SEQUENCE [LARGE SCALE GENOMIC DNA]</scope>
    <source>
        <strain evidence="2 3">JP610</strain>
    </source>
</reference>
<accession>A0A0L0FEI4</accession>
<dbReference type="Proteomes" id="UP000054560">
    <property type="component" value="Unassembled WGS sequence"/>
</dbReference>
<dbReference type="PANTHER" id="PTHR12472:SF0">
    <property type="entry name" value="RAB3 GTPASE-ACTIVATING PROTEIN NON-CATALYTIC SUBUNIT"/>
    <property type="match status" value="1"/>
</dbReference>
<dbReference type="STRING" id="667725.A0A0L0FEI4"/>
<evidence type="ECO:0000313" key="3">
    <source>
        <dbReference type="Proteomes" id="UP000054560"/>
    </source>
</evidence>
<dbReference type="EMBL" id="KQ243815">
    <property type="protein sequence ID" value="KNC75150.1"/>
    <property type="molecule type" value="Genomic_DNA"/>
</dbReference>
<evidence type="ECO:0000313" key="2">
    <source>
        <dbReference type="EMBL" id="KNC75150.1"/>
    </source>
</evidence>
<dbReference type="AlphaFoldDB" id="A0A0L0FEI4"/>
<dbReference type="RefSeq" id="XP_014149052.1">
    <property type="nucleotide sequence ID" value="XM_014293577.1"/>
</dbReference>
<feature type="domain" description="Rab3-GAP regulatory subunit N-terminal" evidence="1">
    <location>
        <begin position="3"/>
        <end position="75"/>
    </location>
</feature>
<name>A0A0L0FEI4_9EUKA</name>
<evidence type="ECO:0000259" key="1">
    <source>
        <dbReference type="Pfam" id="PF14655"/>
    </source>
</evidence>
<proteinExistence type="predicted"/>
<dbReference type="OrthoDB" id="360390at2759"/>
<protein>
    <recommendedName>
        <fullName evidence="1">Rab3-GAP regulatory subunit N-terminal domain-containing protein</fullName>
    </recommendedName>
</protein>